<feature type="domain" description="NAD-dependent epimerase/dehydratase" evidence="2">
    <location>
        <begin position="4"/>
        <end position="215"/>
    </location>
</feature>
<keyword evidence="4" id="KW-1185">Reference proteome</keyword>
<dbReference type="Pfam" id="PF01370">
    <property type="entry name" value="Epimerase"/>
    <property type="match status" value="1"/>
</dbReference>
<comment type="similarity">
    <text evidence="1">Belongs to the NAD(P)-dependent epimerase/dehydratase family.</text>
</comment>
<gene>
    <name evidence="3" type="ORF">SAMN04488029_1962</name>
</gene>
<dbReference type="EMBL" id="FWYF01000002">
    <property type="protein sequence ID" value="SMD34354.1"/>
    <property type="molecule type" value="Genomic_DNA"/>
</dbReference>
<dbReference type="InterPro" id="IPR036291">
    <property type="entry name" value="NAD(P)-bd_dom_sf"/>
</dbReference>
<dbReference type="RefSeq" id="WP_084372646.1">
    <property type="nucleotide sequence ID" value="NZ_FWYF01000002.1"/>
</dbReference>
<accession>A0A1W2GCV9</accession>
<dbReference type="AlphaFoldDB" id="A0A1W2GCV9"/>
<dbReference type="OrthoDB" id="9803010at2"/>
<sequence length="296" mass="34024">MAAILVSGYTGFVGSHLVRVLVERKNDVHVIVRPESSLSDESWLEKISVYEYNQDIYDLADYMRNNSVEVVIHLASLFIAEHKTEDINKLIDSNIRFGTHILEAMKLADVSKIINTGTSWQHYNNLPYNPVCLYAATKEAFETLVEYYHQAKSISVITLKLFDTYGENDQRPKLINLLNKFSREGVELEMSAGEQLIDLVYIHDVIEAYQLATNRILDETKPINESFAVSSGTQISLRELVAQFEEITGKRLNIQWGKRSYREREVMIPWLNYETLPGWQPKVSLKDGLKRIFISS</sequence>
<dbReference type="PANTHER" id="PTHR43000">
    <property type="entry name" value="DTDP-D-GLUCOSE 4,6-DEHYDRATASE-RELATED"/>
    <property type="match status" value="1"/>
</dbReference>
<dbReference type="STRING" id="692418.SAMN04488029_1962"/>
<evidence type="ECO:0000313" key="4">
    <source>
        <dbReference type="Proteomes" id="UP000192472"/>
    </source>
</evidence>
<name>A0A1W2GCV9_REIFA</name>
<dbReference type="SUPFAM" id="SSF51735">
    <property type="entry name" value="NAD(P)-binding Rossmann-fold domains"/>
    <property type="match status" value="1"/>
</dbReference>
<evidence type="ECO:0000259" key="2">
    <source>
        <dbReference type="Pfam" id="PF01370"/>
    </source>
</evidence>
<evidence type="ECO:0000313" key="3">
    <source>
        <dbReference type="EMBL" id="SMD34354.1"/>
    </source>
</evidence>
<evidence type="ECO:0000256" key="1">
    <source>
        <dbReference type="ARBA" id="ARBA00007637"/>
    </source>
</evidence>
<dbReference type="Proteomes" id="UP000192472">
    <property type="component" value="Unassembled WGS sequence"/>
</dbReference>
<organism evidence="3 4">
    <name type="scientific">Reichenbachiella faecimaris</name>
    <dbReference type="NCBI Taxonomy" id="692418"/>
    <lineage>
        <taxon>Bacteria</taxon>
        <taxon>Pseudomonadati</taxon>
        <taxon>Bacteroidota</taxon>
        <taxon>Cytophagia</taxon>
        <taxon>Cytophagales</taxon>
        <taxon>Reichenbachiellaceae</taxon>
        <taxon>Reichenbachiella</taxon>
    </lineage>
</organism>
<dbReference type="InterPro" id="IPR001509">
    <property type="entry name" value="Epimerase_deHydtase"/>
</dbReference>
<protein>
    <submittedName>
        <fullName evidence="3">Nucleoside-diphosphate-sugar epimerase</fullName>
    </submittedName>
</protein>
<reference evidence="3 4" key="1">
    <citation type="submission" date="2017-04" db="EMBL/GenBank/DDBJ databases">
        <authorList>
            <person name="Afonso C.L."/>
            <person name="Miller P.J."/>
            <person name="Scott M.A."/>
            <person name="Spackman E."/>
            <person name="Goraichik I."/>
            <person name="Dimitrov K.M."/>
            <person name="Suarez D.L."/>
            <person name="Swayne D.E."/>
        </authorList>
    </citation>
    <scope>NUCLEOTIDE SEQUENCE [LARGE SCALE GENOMIC DNA]</scope>
    <source>
        <strain evidence="3 4">DSM 26133</strain>
    </source>
</reference>
<dbReference type="Gene3D" id="3.40.50.720">
    <property type="entry name" value="NAD(P)-binding Rossmann-like Domain"/>
    <property type="match status" value="1"/>
</dbReference>
<proteinExistence type="inferred from homology"/>